<dbReference type="Proteomes" id="UP000018001">
    <property type="component" value="Unassembled WGS sequence"/>
</dbReference>
<proteinExistence type="predicted"/>
<evidence type="ECO:0000313" key="2">
    <source>
        <dbReference type="Proteomes" id="UP000018001"/>
    </source>
</evidence>
<organism evidence="1 2">
    <name type="scientific">Byssochlamys spectabilis (strain No. 5 / NBRC 109023)</name>
    <name type="common">Paecilomyces variotii</name>
    <dbReference type="NCBI Taxonomy" id="1356009"/>
    <lineage>
        <taxon>Eukaryota</taxon>
        <taxon>Fungi</taxon>
        <taxon>Dikarya</taxon>
        <taxon>Ascomycota</taxon>
        <taxon>Pezizomycotina</taxon>
        <taxon>Eurotiomycetes</taxon>
        <taxon>Eurotiomycetidae</taxon>
        <taxon>Eurotiales</taxon>
        <taxon>Thermoascaceae</taxon>
        <taxon>Paecilomyces</taxon>
    </lineage>
</organism>
<protein>
    <recommendedName>
        <fullName evidence="3">BZIP transcription factor</fullName>
    </recommendedName>
</protein>
<dbReference type="AlphaFoldDB" id="V5FWE3"/>
<dbReference type="eggNOG" id="ENOG502SMZA">
    <property type="taxonomic scope" value="Eukaryota"/>
</dbReference>
<dbReference type="OrthoDB" id="4161589at2759"/>
<dbReference type="PANTHER" id="PTHR37012:SF6">
    <property type="entry name" value="BZIP TRANSCRIPTION FACTOR"/>
    <property type="match status" value="1"/>
</dbReference>
<dbReference type="InterPro" id="IPR021833">
    <property type="entry name" value="DUF3425"/>
</dbReference>
<gene>
    <name evidence="1" type="ORF">PVAR5_5027</name>
</gene>
<evidence type="ECO:0000313" key="1">
    <source>
        <dbReference type="EMBL" id="GAD96373.1"/>
    </source>
</evidence>
<dbReference type="Pfam" id="PF11905">
    <property type="entry name" value="DUF3425"/>
    <property type="match status" value="1"/>
</dbReference>
<dbReference type="HOGENOM" id="CLU_030985_0_0_1"/>
<reference evidence="2" key="1">
    <citation type="journal article" date="2014" name="Genome Announc.">
        <title>Draft genome sequence of the formaldehyde-resistant fungus Byssochlamys spectabilis No. 5 (anamorph Paecilomyces variotii No. 5) (NBRC109023).</title>
        <authorList>
            <person name="Oka T."/>
            <person name="Ekino K."/>
            <person name="Fukuda K."/>
            <person name="Nomura Y."/>
        </authorList>
    </citation>
    <scope>NUCLEOTIDE SEQUENCE [LARGE SCALE GENOMIC DNA]</scope>
    <source>
        <strain evidence="2">No. 5 / NBRC 109023</strain>
    </source>
</reference>
<name>V5FWE3_BYSSN</name>
<comment type="caution">
    <text evidence="1">The sequence shown here is derived from an EMBL/GenBank/DDBJ whole genome shotgun (WGS) entry which is preliminary data.</text>
</comment>
<dbReference type="CDD" id="cd14688">
    <property type="entry name" value="bZIP_YAP"/>
    <property type="match status" value="1"/>
</dbReference>
<dbReference type="PANTHER" id="PTHR37012">
    <property type="entry name" value="B-ZIP TRANSCRIPTION FACTOR (EUROFUNG)-RELATED"/>
    <property type="match status" value="1"/>
</dbReference>
<keyword evidence="2" id="KW-1185">Reference proteome</keyword>
<dbReference type="InParanoid" id="V5FWE3"/>
<sequence length="381" mass="43702">MSSAEKKRLRDRRAQQTLRNKKLQRTIKLEEQVAHCEQHHDDQGTQRLLQTIESLRKQNAVLIQRQQRLRSLILTWDDDCPVDLPTEDLPSVGQTSQEEVIQAGLSRPENNILGPLVSDDTNACSVGSINVDTSSGLLDSTPVFTSTAPSIPQSSLSSHANVPLSPNEDHCIPWKLLPLNDDDFSSPQGISLPWFAYPDRIASSPDSPLSPLDFLYGTRENFLSDMIHTVTRRRPFRDPERLAVGWMAYHLTKWLFSPGPTTYARLPEFLRPTLGQTQIPHPMALDFVPWPRLRLNLIQRWHVYRERRDELFGFLAICVKVRWPWGENVLERDERNELCIRRSFYDTFMSESGWGLTSEFINKYPDLVAGTDIASIIYEVI</sequence>
<accession>V5FWE3</accession>
<evidence type="ECO:0008006" key="3">
    <source>
        <dbReference type="Google" id="ProtNLM"/>
    </source>
</evidence>
<dbReference type="EMBL" id="BAUL01000162">
    <property type="protein sequence ID" value="GAD96373.1"/>
    <property type="molecule type" value="Genomic_DNA"/>
</dbReference>